<dbReference type="PATRIC" id="fig|1411021.3.peg.2466"/>
<keyword evidence="2" id="KW-0812">Transmembrane</keyword>
<keyword evidence="2" id="KW-1133">Transmembrane helix</keyword>
<feature type="transmembrane region" description="Helical" evidence="2">
    <location>
        <begin position="49"/>
        <end position="67"/>
    </location>
</feature>
<name>W2CLK5_9BACT</name>
<keyword evidence="4" id="KW-1185">Reference proteome</keyword>
<protein>
    <recommendedName>
        <fullName evidence="5">DUF4359 domain-containing protein</fullName>
    </recommendedName>
</protein>
<accession>W2CLK5</accession>
<comment type="caution">
    <text evidence="3">The sequence shown here is derived from an EMBL/GenBank/DDBJ whole genome shotgun (WGS) entry which is preliminary data.</text>
</comment>
<proteinExistence type="predicted"/>
<evidence type="ECO:0000313" key="3">
    <source>
        <dbReference type="EMBL" id="ETK07386.1"/>
    </source>
</evidence>
<organism evidence="3 4">
    <name type="scientific">Tannerella sp. oral taxon BU063 isolate Cell 6/7/9</name>
    <dbReference type="NCBI Taxonomy" id="1411021"/>
    <lineage>
        <taxon>Bacteria</taxon>
        <taxon>Pseudomonadati</taxon>
        <taxon>Bacteroidota</taxon>
        <taxon>Bacteroidia</taxon>
        <taxon>Bacteroidales</taxon>
        <taxon>Tannerellaceae</taxon>
        <taxon>Tannerella</taxon>
    </lineage>
</organism>
<feature type="compositionally biased region" description="Low complexity" evidence="1">
    <location>
        <begin position="189"/>
        <end position="206"/>
    </location>
</feature>
<reference evidence="3 4" key="1">
    <citation type="submission" date="2013-11" db="EMBL/GenBank/DDBJ databases">
        <title>Single cell genomics of uncultured Tannerella BU063 (oral taxon 286).</title>
        <authorList>
            <person name="Beall C.J."/>
            <person name="Campbell A.G."/>
            <person name="Griffen A.L."/>
            <person name="Podar M."/>
            <person name="Leys E.J."/>
        </authorList>
    </citation>
    <scope>NUCLEOTIDE SEQUENCE [LARGE SCALE GENOMIC DNA]</scope>
    <source>
        <strain evidence="3">Cell 6/7/9</strain>
    </source>
</reference>
<feature type="region of interest" description="Disordered" evidence="1">
    <location>
        <begin position="187"/>
        <end position="206"/>
    </location>
</feature>
<evidence type="ECO:0000256" key="1">
    <source>
        <dbReference type="SAM" id="MobiDB-lite"/>
    </source>
</evidence>
<gene>
    <name evidence="3" type="ORF">T231_17415</name>
</gene>
<evidence type="ECO:0008006" key="5">
    <source>
        <dbReference type="Google" id="ProtNLM"/>
    </source>
</evidence>
<feature type="compositionally biased region" description="Basic and acidic residues" evidence="1">
    <location>
        <begin position="1"/>
        <end position="11"/>
    </location>
</feature>
<evidence type="ECO:0000313" key="4">
    <source>
        <dbReference type="Proteomes" id="UP000018874"/>
    </source>
</evidence>
<dbReference type="Proteomes" id="UP000018874">
    <property type="component" value="Unassembled WGS sequence"/>
</dbReference>
<keyword evidence="2" id="KW-0472">Membrane</keyword>
<feature type="region of interest" description="Disordered" evidence="1">
    <location>
        <begin position="1"/>
        <end position="43"/>
    </location>
</feature>
<dbReference type="AlphaFoldDB" id="W2CLK5"/>
<sequence length="320" mass="35670">MKCKHCGEWLTKESAPVPPSTEDQPPIENKSSAPEPDTPEPDRRRIKPVVLWAGLIAVVAILAIALAPSEGQHRERIEKAAIACVEKKISSSLGAVGGSALSPISSIAFNVELVQQKIRERLEQENRIEVENRVFWSQGRIYNQLHPYGKMVSFGCFGFVFPSIEWEDIALLSQAEREDISRFLSPTSAQAEQPLTPPATAQAPTGTTGIRQLYHGVIEGDIDGKNRIDTLRCEFDLFFEDRVNEEGKLIVNGTYKYPRYGGRAITLSGTYDPNTDLLVLVEYYKSGKPNCTMRVQRTSYGFDGMFIRKNGQTLSLTMTQ</sequence>
<evidence type="ECO:0000256" key="2">
    <source>
        <dbReference type="SAM" id="Phobius"/>
    </source>
</evidence>
<dbReference type="EMBL" id="AYYD01001284">
    <property type="protein sequence ID" value="ETK07386.1"/>
    <property type="molecule type" value="Genomic_DNA"/>
</dbReference>